<evidence type="ECO:0000313" key="2">
    <source>
        <dbReference type="Proteomes" id="UP001152658"/>
    </source>
</evidence>
<name>A0ABM9FI30_9VIBR</name>
<reference evidence="1" key="1">
    <citation type="submission" date="2022-06" db="EMBL/GenBank/DDBJ databases">
        <authorList>
            <person name="Goudenege D."/>
            <person name="Le Roux F."/>
        </authorList>
    </citation>
    <scope>NUCLEOTIDE SEQUENCE</scope>
    <source>
        <strain evidence="1">12-063</strain>
    </source>
</reference>
<dbReference type="Proteomes" id="UP001152658">
    <property type="component" value="Unassembled WGS sequence"/>
</dbReference>
<keyword evidence="2" id="KW-1185">Reference proteome</keyword>
<organism evidence="1 2">
    <name type="scientific">Vibrio aestuarianus</name>
    <dbReference type="NCBI Taxonomy" id="28171"/>
    <lineage>
        <taxon>Bacteria</taxon>
        <taxon>Pseudomonadati</taxon>
        <taxon>Pseudomonadota</taxon>
        <taxon>Gammaproteobacteria</taxon>
        <taxon>Vibrionales</taxon>
        <taxon>Vibrionaceae</taxon>
        <taxon>Vibrio</taxon>
    </lineage>
</organism>
<accession>A0ABM9FI30</accession>
<dbReference type="EMBL" id="CALYLK010000001">
    <property type="protein sequence ID" value="CAH8192097.1"/>
    <property type="molecule type" value="Genomic_DNA"/>
</dbReference>
<sequence length="39" mass="4297">MPLSVFINCHSKEGAALAVIEKSTHTNDIHFVIRLSLFG</sequence>
<evidence type="ECO:0000313" key="1">
    <source>
        <dbReference type="EMBL" id="CAH8192097.1"/>
    </source>
</evidence>
<comment type="caution">
    <text evidence="1">The sequence shown here is derived from an EMBL/GenBank/DDBJ whole genome shotgun (WGS) entry which is preliminary data.</text>
</comment>
<protein>
    <submittedName>
        <fullName evidence="1">Uncharacterized protein</fullName>
    </submittedName>
</protein>
<proteinExistence type="predicted"/>
<gene>
    <name evidence="1" type="ORF">VAE063_1000313</name>
</gene>